<comment type="caution">
    <text evidence="1">The sequence shown here is derived from an EMBL/GenBank/DDBJ whole genome shotgun (WGS) entry which is preliminary data.</text>
</comment>
<dbReference type="PANTHER" id="PTHR41791">
    <property type="entry name" value="SSL7039 PROTEIN"/>
    <property type="match status" value="1"/>
</dbReference>
<organism evidence="1 2">
    <name type="scientific">Rhizobium aquaticum</name>
    <dbReference type="NCBI Taxonomy" id="1549636"/>
    <lineage>
        <taxon>Bacteria</taxon>
        <taxon>Pseudomonadati</taxon>
        <taxon>Pseudomonadota</taxon>
        <taxon>Alphaproteobacteria</taxon>
        <taxon>Hyphomicrobiales</taxon>
        <taxon>Rhizobiaceae</taxon>
        <taxon>Rhizobium/Agrobacterium group</taxon>
        <taxon>Rhizobium</taxon>
    </lineage>
</organism>
<evidence type="ECO:0000313" key="1">
    <source>
        <dbReference type="EMBL" id="MET3612172.1"/>
    </source>
</evidence>
<sequence>MIEVREHPVFTKWRLSLRDGLIARRIAVRLTRIEAGLMGDVKYFDGLGEIRIDYGPGYRLYFLKRGNTVVILLCGGDKDSQRRDIELAKNLSKEV</sequence>
<dbReference type="InterPro" id="IPR014056">
    <property type="entry name" value="TypeIITA-like_toxin_pred"/>
</dbReference>
<accession>A0ABV2IUL0</accession>
<dbReference type="NCBIfam" id="TIGR02683">
    <property type="entry name" value="upstrm_HI1419"/>
    <property type="match status" value="1"/>
</dbReference>
<dbReference type="RefSeq" id="WP_354554753.1">
    <property type="nucleotide sequence ID" value="NZ_JBEPMB010000001.1"/>
</dbReference>
<protein>
    <submittedName>
        <fullName evidence="1">Addiction module killer protein</fullName>
    </submittedName>
</protein>
<dbReference type="EMBL" id="JBEPMB010000001">
    <property type="protein sequence ID" value="MET3612172.1"/>
    <property type="molecule type" value="Genomic_DNA"/>
</dbReference>
<dbReference type="Proteomes" id="UP001549047">
    <property type="component" value="Unassembled WGS sequence"/>
</dbReference>
<gene>
    <name evidence="1" type="ORF">ABID16_000477</name>
</gene>
<dbReference type="PIRSF" id="PIRSF028744">
    <property type="entry name" value="Addict_mod_HI1419"/>
    <property type="match status" value="1"/>
</dbReference>
<evidence type="ECO:0000313" key="2">
    <source>
        <dbReference type="Proteomes" id="UP001549047"/>
    </source>
</evidence>
<keyword evidence="2" id="KW-1185">Reference proteome</keyword>
<proteinExistence type="predicted"/>
<name>A0ABV2IUL0_9HYPH</name>
<dbReference type="PANTHER" id="PTHR41791:SF1">
    <property type="entry name" value="SSL7039 PROTEIN"/>
    <property type="match status" value="1"/>
</dbReference>
<reference evidence="1 2" key="1">
    <citation type="submission" date="2024-06" db="EMBL/GenBank/DDBJ databases">
        <title>Genomic Encyclopedia of Type Strains, Phase IV (KMG-IV): sequencing the most valuable type-strain genomes for metagenomic binning, comparative biology and taxonomic classification.</title>
        <authorList>
            <person name="Goeker M."/>
        </authorList>
    </citation>
    <scope>NUCLEOTIDE SEQUENCE [LARGE SCALE GENOMIC DNA]</scope>
    <source>
        <strain evidence="1 2">DSM 29780</strain>
    </source>
</reference>